<dbReference type="InterPro" id="IPR036390">
    <property type="entry name" value="WH_DNA-bd_sf"/>
</dbReference>
<dbReference type="AlphaFoldDB" id="A0A7W6IJ92"/>
<sequence length="232" mass="26292">MRRADRLFDIVQMLRGGRLRTAQDIAEHLEVSVRTIYRDIDALIASGVPIEGERGVGYILRGATLLPPLSFSITELQALALGAKLVRAWADQELAQAAEEVLAKVDAVIPVDRRQELWRKDLRAFGLRIGADERSRLSVLRQALRGKRKVALCYADAEGAPTERLVRPLSLEAWGHAWTLTAWCELRQDFRAFRLDRILEAEMGEVFRFEPGRTLQDYMARLQQEGWDTAAP</sequence>
<gene>
    <name evidence="4" type="ORF">GGR34_003573</name>
</gene>
<dbReference type="Gene3D" id="1.10.10.10">
    <property type="entry name" value="Winged helix-like DNA-binding domain superfamily/Winged helix DNA-binding domain"/>
    <property type="match status" value="1"/>
</dbReference>
<evidence type="ECO:0000256" key="1">
    <source>
        <dbReference type="ARBA" id="ARBA00023015"/>
    </source>
</evidence>
<dbReference type="PANTHER" id="PTHR34580:SF3">
    <property type="entry name" value="PROTEIN PAFB"/>
    <property type="match status" value="1"/>
</dbReference>
<accession>A0A7W6IJ92</accession>
<dbReference type="InterPro" id="IPR026881">
    <property type="entry name" value="WYL_dom"/>
</dbReference>
<dbReference type="PROSITE" id="PS51000">
    <property type="entry name" value="HTH_DEOR_2"/>
    <property type="match status" value="1"/>
</dbReference>
<evidence type="ECO:0000256" key="2">
    <source>
        <dbReference type="ARBA" id="ARBA00023163"/>
    </source>
</evidence>
<organism evidence="4 5">
    <name type="scientific">Microvirga flocculans</name>
    <dbReference type="NCBI Taxonomy" id="217168"/>
    <lineage>
        <taxon>Bacteria</taxon>
        <taxon>Pseudomonadati</taxon>
        <taxon>Pseudomonadota</taxon>
        <taxon>Alphaproteobacteria</taxon>
        <taxon>Hyphomicrobiales</taxon>
        <taxon>Methylobacteriaceae</taxon>
        <taxon>Microvirga</taxon>
    </lineage>
</organism>
<keyword evidence="1" id="KW-0805">Transcription regulation</keyword>
<feature type="domain" description="HTH deoR-type" evidence="3">
    <location>
        <begin position="3"/>
        <end position="58"/>
    </location>
</feature>
<protein>
    <submittedName>
        <fullName evidence="4">Putative DNA-binding transcriptional regulator YafY</fullName>
    </submittedName>
</protein>
<dbReference type="GO" id="GO:0003700">
    <property type="term" value="F:DNA-binding transcription factor activity"/>
    <property type="evidence" value="ECO:0007669"/>
    <property type="project" value="InterPro"/>
</dbReference>
<comment type="caution">
    <text evidence="4">The sequence shown here is derived from an EMBL/GenBank/DDBJ whole genome shotgun (WGS) entry which is preliminary data.</text>
</comment>
<dbReference type="InterPro" id="IPR036388">
    <property type="entry name" value="WH-like_DNA-bd_sf"/>
</dbReference>
<evidence type="ECO:0000259" key="3">
    <source>
        <dbReference type="PROSITE" id="PS51000"/>
    </source>
</evidence>
<dbReference type="EMBL" id="JACIDC010000016">
    <property type="protein sequence ID" value="MBB4041890.1"/>
    <property type="molecule type" value="Genomic_DNA"/>
</dbReference>
<evidence type="ECO:0000313" key="4">
    <source>
        <dbReference type="EMBL" id="MBB4041890.1"/>
    </source>
</evidence>
<dbReference type="SUPFAM" id="SSF46785">
    <property type="entry name" value="Winged helix' DNA-binding domain"/>
    <property type="match status" value="1"/>
</dbReference>
<dbReference type="Proteomes" id="UP000519439">
    <property type="component" value="Unassembled WGS sequence"/>
</dbReference>
<name>A0A7W6IJ92_9HYPH</name>
<dbReference type="InterPro" id="IPR013196">
    <property type="entry name" value="HTH_11"/>
</dbReference>
<dbReference type="RefSeq" id="WP_027317133.1">
    <property type="nucleotide sequence ID" value="NZ_JACIDC010000016.1"/>
</dbReference>
<dbReference type="PANTHER" id="PTHR34580">
    <property type="match status" value="1"/>
</dbReference>
<keyword evidence="2" id="KW-0804">Transcription</keyword>
<dbReference type="Pfam" id="PF08279">
    <property type="entry name" value="HTH_11"/>
    <property type="match status" value="1"/>
</dbReference>
<dbReference type="GO" id="GO:0003677">
    <property type="term" value="F:DNA binding"/>
    <property type="evidence" value="ECO:0007669"/>
    <property type="project" value="UniProtKB-KW"/>
</dbReference>
<dbReference type="Pfam" id="PF13280">
    <property type="entry name" value="WYL"/>
    <property type="match status" value="1"/>
</dbReference>
<keyword evidence="5" id="KW-1185">Reference proteome</keyword>
<proteinExistence type="predicted"/>
<evidence type="ECO:0000313" key="5">
    <source>
        <dbReference type="Proteomes" id="UP000519439"/>
    </source>
</evidence>
<reference evidence="4 5" key="1">
    <citation type="submission" date="2020-08" db="EMBL/GenBank/DDBJ databases">
        <title>Genomic Encyclopedia of Type Strains, Phase IV (KMG-IV): sequencing the most valuable type-strain genomes for metagenomic binning, comparative biology and taxonomic classification.</title>
        <authorList>
            <person name="Goeker M."/>
        </authorList>
    </citation>
    <scope>NUCLEOTIDE SEQUENCE [LARGE SCALE GENOMIC DNA]</scope>
    <source>
        <strain evidence="4 5">DSM 15743</strain>
    </source>
</reference>
<dbReference type="PROSITE" id="PS52050">
    <property type="entry name" value="WYL"/>
    <property type="match status" value="1"/>
</dbReference>
<keyword evidence="4" id="KW-0238">DNA-binding</keyword>
<dbReference type="InterPro" id="IPR051534">
    <property type="entry name" value="CBASS_pafABC_assoc_protein"/>
</dbReference>
<dbReference type="InterPro" id="IPR001034">
    <property type="entry name" value="DeoR_HTH"/>
</dbReference>